<dbReference type="AlphaFoldDB" id="A0A942YLF3"/>
<dbReference type="RefSeq" id="WP_213110252.1">
    <property type="nucleotide sequence ID" value="NZ_JAGYPJ010000001.1"/>
</dbReference>
<evidence type="ECO:0000313" key="2">
    <source>
        <dbReference type="EMBL" id="MBS4199580.1"/>
    </source>
</evidence>
<reference evidence="2 3" key="1">
    <citation type="submission" date="2021-05" db="EMBL/GenBank/DDBJ databases">
        <title>Novel Bacillus species.</title>
        <authorList>
            <person name="Liu G."/>
        </authorList>
    </citation>
    <scope>NUCLEOTIDE SEQUENCE [LARGE SCALE GENOMIC DNA]</scope>
    <source>
        <strain evidence="2 3">FJAT-49732</strain>
    </source>
</reference>
<protein>
    <submittedName>
        <fullName evidence="2">YolD-like family protein</fullName>
    </submittedName>
</protein>
<comment type="caution">
    <text evidence="2">The sequence shown here is derived from an EMBL/GenBank/DDBJ whole genome shotgun (WGS) entry which is preliminary data.</text>
</comment>
<dbReference type="PANTHER" id="PTHR40051">
    <property type="entry name" value="IG HYPOTHETICAL 15966"/>
    <property type="match status" value="1"/>
</dbReference>
<accession>A0A942YLF3</accession>
<name>A0A942YLF3_9BACI</name>
<gene>
    <name evidence="2" type="ORF">KHA93_07925</name>
</gene>
<proteinExistence type="predicted"/>
<dbReference type="PANTHER" id="PTHR40051:SF1">
    <property type="entry name" value="YOLD-LIKE FAMILY PROTEIN"/>
    <property type="match status" value="1"/>
</dbReference>
<dbReference type="InterPro" id="IPR014962">
    <property type="entry name" value="YolD"/>
</dbReference>
<dbReference type="Pfam" id="PF08863">
    <property type="entry name" value="YolD"/>
    <property type="match status" value="1"/>
</dbReference>
<organism evidence="2 3">
    <name type="scientific">Lederbergia citrisecunda</name>
    <dbReference type="NCBI Taxonomy" id="2833583"/>
    <lineage>
        <taxon>Bacteria</taxon>
        <taxon>Bacillati</taxon>
        <taxon>Bacillota</taxon>
        <taxon>Bacilli</taxon>
        <taxon>Bacillales</taxon>
        <taxon>Bacillaceae</taxon>
        <taxon>Lederbergia</taxon>
    </lineage>
</organism>
<keyword evidence="1" id="KW-0175">Coiled coil</keyword>
<evidence type="ECO:0000256" key="1">
    <source>
        <dbReference type="SAM" id="Coils"/>
    </source>
</evidence>
<evidence type="ECO:0000313" key="3">
    <source>
        <dbReference type="Proteomes" id="UP000682713"/>
    </source>
</evidence>
<feature type="coiled-coil region" evidence="1">
    <location>
        <begin position="27"/>
        <end position="54"/>
    </location>
</feature>
<dbReference type="Proteomes" id="UP000682713">
    <property type="component" value="Unassembled WGS sequence"/>
</dbReference>
<sequence>MIRDRGRIKWSSLMLPEHVTMLRKWAEEDTHEKLKQLDEQKLEMLNEIAGMAMEFGKEVMITRFNDHHYEEVLGKIHYFDPINKEFRVVDKNERVIKISVEKIDQMIIIE</sequence>
<dbReference type="EMBL" id="JAGYPJ010000001">
    <property type="protein sequence ID" value="MBS4199580.1"/>
    <property type="molecule type" value="Genomic_DNA"/>
</dbReference>
<keyword evidence="3" id="KW-1185">Reference proteome</keyword>